<gene>
    <name evidence="1" type="ORF">CS022_14540</name>
</gene>
<evidence type="ECO:0000313" key="1">
    <source>
        <dbReference type="EMBL" id="RXJ72652.1"/>
    </source>
</evidence>
<name>A0A4Q0YNV6_9GAMM</name>
<organism evidence="1 2">
    <name type="scientific">Veronia nyctiphanis</name>
    <dbReference type="NCBI Taxonomy" id="1278244"/>
    <lineage>
        <taxon>Bacteria</taxon>
        <taxon>Pseudomonadati</taxon>
        <taxon>Pseudomonadota</taxon>
        <taxon>Gammaproteobacteria</taxon>
        <taxon>Vibrionales</taxon>
        <taxon>Vibrionaceae</taxon>
        <taxon>Veronia</taxon>
    </lineage>
</organism>
<proteinExistence type="predicted"/>
<accession>A0A4Q0YNV6</accession>
<dbReference type="EMBL" id="PEIB01000017">
    <property type="protein sequence ID" value="RXJ72652.1"/>
    <property type="molecule type" value="Genomic_DNA"/>
</dbReference>
<keyword evidence="2" id="KW-1185">Reference proteome</keyword>
<sequence>MQALLTDENADVPATPMAISVTPVKLVADRGRISMKSVTVSTNTPGNYRVRGKWDLVSQEGGVRVSDAPVKAASGN</sequence>
<dbReference type="Proteomes" id="UP000290287">
    <property type="component" value="Unassembled WGS sequence"/>
</dbReference>
<evidence type="ECO:0000313" key="2">
    <source>
        <dbReference type="Proteomes" id="UP000290287"/>
    </source>
</evidence>
<protein>
    <submittedName>
        <fullName evidence="1">Uncharacterized protein</fullName>
    </submittedName>
</protein>
<dbReference type="AlphaFoldDB" id="A0A4Q0YNV6"/>
<dbReference type="RefSeq" id="WP_129122876.1">
    <property type="nucleotide sequence ID" value="NZ_PEIB01000017.1"/>
</dbReference>
<comment type="caution">
    <text evidence="1">The sequence shown here is derived from an EMBL/GenBank/DDBJ whole genome shotgun (WGS) entry which is preliminary data.</text>
</comment>
<reference evidence="1 2" key="1">
    <citation type="submission" date="2017-10" db="EMBL/GenBank/DDBJ databases">
        <title>Nyctiphanis sp. nov., isolated from the stomach of the euphausiid Nyctiphanes simplex (Hansen, 1911) in the Gulf of California.</title>
        <authorList>
            <person name="Gomez-Gil B."/>
            <person name="Aguilar-Mendez M."/>
            <person name="Lopez-Cortes A."/>
            <person name="Gomez-Gutierrez J."/>
            <person name="Roque A."/>
            <person name="Lang E."/>
            <person name="Gonzalez-Castillo A."/>
        </authorList>
    </citation>
    <scope>NUCLEOTIDE SEQUENCE [LARGE SCALE GENOMIC DNA]</scope>
    <source>
        <strain evidence="1 2">CAIM 600</strain>
    </source>
</reference>